<proteinExistence type="predicted"/>
<dbReference type="Gene3D" id="2.130.10.10">
    <property type="entry name" value="YVTN repeat-like/Quinoprotein amine dehydrogenase"/>
    <property type="match status" value="1"/>
</dbReference>
<comment type="caution">
    <text evidence="3">The sequence shown here is derived from an EMBL/GenBank/DDBJ whole genome shotgun (WGS) entry which is preliminary data.</text>
</comment>
<dbReference type="InterPro" id="IPR015943">
    <property type="entry name" value="WD40/YVTN_repeat-like_dom_sf"/>
</dbReference>
<evidence type="ECO:0000256" key="1">
    <source>
        <dbReference type="SAM" id="MobiDB-lite"/>
    </source>
</evidence>
<dbReference type="EMBL" id="JBHUDL010000010">
    <property type="protein sequence ID" value="MFD1633956.1"/>
    <property type="molecule type" value="Genomic_DNA"/>
</dbReference>
<feature type="region of interest" description="Disordered" evidence="1">
    <location>
        <begin position="35"/>
        <end position="67"/>
    </location>
</feature>
<reference evidence="3 4" key="1">
    <citation type="journal article" date="2019" name="Int. J. Syst. Evol. Microbiol.">
        <title>The Global Catalogue of Microorganisms (GCM) 10K type strain sequencing project: providing services to taxonomists for standard genome sequencing and annotation.</title>
        <authorList>
            <consortium name="The Broad Institute Genomics Platform"/>
            <consortium name="The Broad Institute Genome Sequencing Center for Infectious Disease"/>
            <person name="Wu L."/>
            <person name="Ma J."/>
        </authorList>
    </citation>
    <scope>NUCLEOTIDE SEQUENCE [LARGE SCALE GENOMIC DNA]</scope>
    <source>
        <strain evidence="3 4">CGMCC 1.10594</strain>
    </source>
</reference>
<dbReference type="InterPro" id="IPR002372">
    <property type="entry name" value="PQQ_rpt_dom"/>
</dbReference>
<dbReference type="RefSeq" id="WP_256404221.1">
    <property type="nucleotide sequence ID" value="NZ_CP187151.1"/>
</dbReference>
<dbReference type="Gene3D" id="2.40.10.480">
    <property type="match status" value="1"/>
</dbReference>
<organism evidence="3 4">
    <name type="scientific">Haloplanus ruber</name>
    <dbReference type="NCBI Taxonomy" id="869892"/>
    <lineage>
        <taxon>Archaea</taxon>
        <taxon>Methanobacteriati</taxon>
        <taxon>Methanobacteriota</taxon>
        <taxon>Stenosarchaea group</taxon>
        <taxon>Halobacteria</taxon>
        <taxon>Halobacteriales</taxon>
        <taxon>Haloferacaceae</taxon>
        <taxon>Haloplanus</taxon>
    </lineage>
</organism>
<accession>A0ABD6CYI1</accession>
<dbReference type="Pfam" id="PF13360">
    <property type="entry name" value="PQQ_2"/>
    <property type="match status" value="2"/>
</dbReference>
<feature type="compositionally biased region" description="Low complexity" evidence="1">
    <location>
        <begin position="35"/>
        <end position="46"/>
    </location>
</feature>
<evidence type="ECO:0000313" key="4">
    <source>
        <dbReference type="Proteomes" id="UP001597075"/>
    </source>
</evidence>
<dbReference type="PANTHER" id="PTHR34512">
    <property type="entry name" value="CELL SURFACE PROTEIN"/>
    <property type="match status" value="1"/>
</dbReference>
<sequence length="410" mass="42815">MCANPSFDTTRRTLLSAAVVGVSALSGCLSLLPSSDPDTSLPDTPTGTWTQYGADGANTHATDRSGPSAGNLAWTSDAFTRWQPTVADGTVFTTNFDPSHDGSAIAMDAQSGTERWRTTLDASGDNGIVVVGDRCIVAYETALVALDTETGERLWTASTNGFERVVADDATGTVLVASDAGLEAFGAANGEQRWETDAMSNVFHAPAVGDSRVFAVGTVDGTPSLVARSLADGSDHWQRELTAPPESAAPVATGSGVLVADDRTLVVHDRETGERVRDLRSFGDSDPVAPRSVAVGDGTVFVTGSFGAAAVDAETGTERWRRDVSVDRSGICLGADTVVVPVEDPAFAPGKKTISAFGRESGERRWYYSFDPGFHHMVTSPPVLVGGAVFFTATHIDGLGALGDAPARER</sequence>
<dbReference type="AlphaFoldDB" id="A0ABD6CYI1"/>
<feature type="domain" description="Pyrrolo-quinoline quinone repeat" evidence="2">
    <location>
        <begin position="145"/>
        <end position="275"/>
    </location>
</feature>
<dbReference type="InterPro" id="IPR018391">
    <property type="entry name" value="PQQ_b-propeller_rpt"/>
</dbReference>
<dbReference type="PANTHER" id="PTHR34512:SF30">
    <property type="entry name" value="OUTER MEMBRANE PROTEIN ASSEMBLY FACTOR BAMB"/>
    <property type="match status" value="1"/>
</dbReference>
<name>A0ABD6CYI1_9EURY</name>
<keyword evidence="4" id="KW-1185">Reference proteome</keyword>
<evidence type="ECO:0000313" key="3">
    <source>
        <dbReference type="EMBL" id="MFD1633956.1"/>
    </source>
</evidence>
<dbReference type="SUPFAM" id="SSF50998">
    <property type="entry name" value="Quinoprotein alcohol dehydrogenase-like"/>
    <property type="match status" value="2"/>
</dbReference>
<dbReference type="InterPro" id="IPR011047">
    <property type="entry name" value="Quinoprotein_ADH-like_sf"/>
</dbReference>
<evidence type="ECO:0000259" key="2">
    <source>
        <dbReference type="Pfam" id="PF13360"/>
    </source>
</evidence>
<dbReference type="Proteomes" id="UP001597075">
    <property type="component" value="Unassembled WGS sequence"/>
</dbReference>
<feature type="domain" description="Pyrrolo-quinoline quinone repeat" evidence="2">
    <location>
        <begin position="292"/>
        <end position="392"/>
    </location>
</feature>
<protein>
    <submittedName>
        <fullName evidence="3">PQQ-binding-like beta-propeller repeat protein</fullName>
    </submittedName>
</protein>
<gene>
    <name evidence="3" type="ORF">ACFSBJ_09450</name>
</gene>
<dbReference type="SMART" id="SM00564">
    <property type="entry name" value="PQQ"/>
    <property type="match status" value="6"/>
</dbReference>